<dbReference type="GO" id="GO:0000015">
    <property type="term" value="C:phosphopyruvate hydratase complex"/>
    <property type="evidence" value="ECO:0007669"/>
    <property type="project" value="InterPro"/>
</dbReference>
<gene>
    <name evidence="7" type="ORF">Pmar_PMAR006538</name>
</gene>
<evidence type="ECO:0000256" key="5">
    <source>
        <dbReference type="ARBA" id="ARBA00023239"/>
    </source>
</evidence>
<dbReference type="EMBL" id="GG685402">
    <property type="protein sequence ID" value="EEQ99866.1"/>
    <property type="molecule type" value="Genomic_DNA"/>
</dbReference>
<dbReference type="Pfam" id="PF00113">
    <property type="entry name" value="Enolase_C"/>
    <property type="match status" value="2"/>
</dbReference>
<name>C5LTQ4_PERM5</name>
<evidence type="ECO:0000256" key="1">
    <source>
        <dbReference type="ARBA" id="ARBA00005031"/>
    </source>
</evidence>
<dbReference type="GO" id="GO:0000287">
    <property type="term" value="F:magnesium ion binding"/>
    <property type="evidence" value="ECO:0007669"/>
    <property type="project" value="InterPro"/>
</dbReference>
<dbReference type="SUPFAM" id="SSF51604">
    <property type="entry name" value="Enolase C-terminal domain-like"/>
    <property type="match status" value="1"/>
</dbReference>
<evidence type="ECO:0000256" key="3">
    <source>
        <dbReference type="ARBA" id="ARBA00012058"/>
    </source>
</evidence>
<evidence type="ECO:0000256" key="2">
    <source>
        <dbReference type="ARBA" id="ARBA00009604"/>
    </source>
</evidence>
<dbReference type="PRINTS" id="PR00148">
    <property type="entry name" value="ENOLASE"/>
</dbReference>
<dbReference type="SMART" id="SM01192">
    <property type="entry name" value="Enolase_C"/>
    <property type="match status" value="1"/>
</dbReference>
<dbReference type="PANTHER" id="PTHR11902">
    <property type="entry name" value="ENOLASE"/>
    <property type="match status" value="1"/>
</dbReference>
<evidence type="ECO:0000259" key="6">
    <source>
        <dbReference type="SMART" id="SM01192"/>
    </source>
</evidence>
<feature type="domain" description="Enolase C-terminal TIM barrel" evidence="6">
    <location>
        <begin position="1"/>
        <end position="226"/>
    </location>
</feature>
<keyword evidence="5" id="KW-0456">Lyase</keyword>
<dbReference type="GO" id="GO:0006096">
    <property type="term" value="P:glycolytic process"/>
    <property type="evidence" value="ECO:0007669"/>
    <property type="project" value="UniProtKB-UniPathway"/>
</dbReference>
<organism evidence="8">
    <name type="scientific">Perkinsus marinus (strain ATCC 50983 / TXsc)</name>
    <dbReference type="NCBI Taxonomy" id="423536"/>
    <lineage>
        <taxon>Eukaryota</taxon>
        <taxon>Sar</taxon>
        <taxon>Alveolata</taxon>
        <taxon>Perkinsozoa</taxon>
        <taxon>Perkinsea</taxon>
        <taxon>Perkinsida</taxon>
        <taxon>Perkinsidae</taxon>
        <taxon>Perkinsus</taxon>
    </lineage>
</organism>
<proteinExistence type="inferred from homology"/>
<dbReference type="OrthoDB" id="420559at2759"/>
<protein>
    <recommendedName>
        <fullName evidence="3">phosphopyruvate hydratase</fullName>
        <ecNumber evidence="3">4.2.1.11</ecNumber>
    </recommendedName>
</protein>
<dbReference type="GeneID" id="9051977"/>
<dbReference type="PANTHER" id="PTHR11902:SF1">
    <property type="entry name" value="ENOLASE"/>
    <property type="match status" value="1"/>
</dbReference>
<dbReference type="RefSeq" id="XP_002767149.1">
    <property type="nucleotide sequence ID" value="XM_002767103.1"/>
</dbReference>
<evidence type="ECO:0000313" key="8">
    <source>
        <dbReference type="Proteomes" id="UP000007800"/>
    </source>
</evidence>
<reference evidence="7 8" key="1">
    <citation type="submission" date="2008-07" db="EMBL/GenBank/DDBJ databases">
        <authorList>
            <person name="El-Sayed N."/>
            <person name="Caler E."/>
            <person name="Inman J."/>
            <person name="Amedeo P."/>
            <person name="Hass B."/>
            <person name="Wortman J."/>
        </authorList>
    </citation>
    <scope>NUCLEOTIDE SEQUENCE [LARGE SCALE GENOMIC DNA]</scope>
    <source>
        <strain evidence="8">ATCC 50983 / TXsc</strain>
    </source>
</reference>
<evidence type="ECO:0000313" key="7">
    <source>
        <dbReference type="EMBL" id="EEQ99866.1"/>
    </source>
</evidence>
<sequence length="228" mass="24872">MQIGAGVYHSLEKVTKAKYGQVATNVGDEGGFAVPVQDNNEALDVLMAAIIDAGHEDNVKLGTDVPASELYLTGDGKYDLDFKNPNKDSSQQKSAEEMIEYYKNWFNSYPSVSIEDPFDQDGWSAYSKFEAECGGHVQIVGDHLLVTNPKRVKEAIEEKACNALLSKVDQIGSVTEAIEASDVVAAQIKTGGPCRSERLAKYNQLMRIEEELVAAAVYAGKNFRKAAQ</sequence>
<dbReference type="EC" id="4.2.1.11" evidence="3"/>
<comment type="pathway">
    <text evidence="1">Carbohydrate degradation; glycolysis; pyruvate from D-glyceraldehyde 3-phosphate: step 4/5.</text>
</comment>
<accession>C5LTQ4</accession>
<dbReference type="InterPro" id="IPR000941">
    <property type="entry name" value="Enolase"/>
</dbReference>
<keyword evidence="4" id="KW-0324">Glycolysis</keyword>
<evidence type="ECO:0000256" key="4">
    <source>
        <dbReference type="ARBA" id="ARBA00023152"/>
    </source>
</evidence>
<comment type="similarity">
    <text evidence="2">Belongs to the enolase family.</text>
</comment>
<dbReference type="OMA" id="SHRRYLM"/>
<dbReference type="InParanoid" id="C5LTQ4"/>
<dbReference type="Proteomes" id="UP000007800">
    <property type="component" value="Unassembled WGS sequence"/>
</dbReference>
<dbReference type="InterPro" id="IPR036849">
    <property type="entry name" value="Enolase-like_C_sf"/>
</dbReference>
<keyword evidence="8" id="KW-1185">Reference proteome</keyword>
<dbReference type="InterPro" id="IPR020810">
    <property type="entry name" value="Enolase_C"/>
</dbReference>
<dbReference type="GO" id="GO:0004634">
    <property type="term" value="F:phosphopyruvate hydratase activity"/>
    <property type="evidence" value="ECO:0007669"/>
    <property type="project" value="UniProtKB-EC"/>
</dbReference>
<dbReference type="AlphaFoldDB" id="C5LTQ4"/>
<dbReference type="Gene3D" id="3.20.20.120">
    <property type="entry name" value="Enolase-like C-terminal domain"/>
    <property type="match status" value="2"/>
</dbReference>
<dbReference type="UniPathway" id="UPA00109">
    <property type="reaction ID" value="UER00187"/>
</dbReference>